<dbReference type="EMBL" id="FNYE01000007">
    <property type="protein sequence ID" value="SEJ13255.1"/>
    <property type="molecule type" value="Genomic_DNA"/>
</dbReference>
<dbReference type="Proteomes" id="UP000198866">
    <property type="component" value="Unassembled WGS sequence"/>
</dbReference>
<organism evidence="1 2">
    <name type="scientific">Paraburkholderia diazotrophica</name>
    <dbReference type="NCBI Taxonomy" id="667676"/>
    <lineage>
        <taxon>Bacteria</taxon>
        <taxon>Pseudomonadati</taxon>
        <taxon>Pseudomonadota</taxon>
        <taxon>Betaproteobacteria</taxon>
        <taxon>Burkholderiales</taxon>
        <taxon>Burkholderiaceae</taxon>
        <taxon>Paraburkholderia</taxon>
    </lineage>
</organism>
<sequence>MSSIHPGDKVLDFELETSIGRIRFHEWAGTHGSFCFPILQTSHPFARPNWD</sequence>
<gene>
    <name evidence="1" type="ORF">SAMN05192539_10077</name>
</gene>
<keyword evidence="2" id="KW-1185">Reference proteome</keyword>
<accession>A0A1H6WLK7</accession>
<name>A0A1H6WLK7_9BURK</name>
<dbReference type="AlphaFoldDB" id="A0A1H6WLK7"/>
<proteinExistence type="predicted"/>
<reference evidence="2" key="1">
    <citation type="submission" date="2016-10" db="EMBL/GenBank/DDBJ databases">
        <authorList>
            <person name="Varghese N."/>
            <person name="Submissions S."/>
        </authorList>
    </citation>
    <scope>NUCLEOTIDE SEQUENCE [LARGE SCALE GENOMIC DNA]</scope>
    <source>
        <strain evidence="2">LMG 26031</strain>
    </source>
</reference>
<evidence type="ECO:0000313" key="2">
    <source>
        <dbReference type="Proteomes" id="UP000198866"/>
    </source>
</evidence>
<evidence type="ECO:0000313" key="1">
    <source>
        <dbReference type="EMBL" id="SEJ13255.1"/>
    </source>
</evidence>
<protein>
    <submittedName>
        <fullName evidence="1">Uncharacterized protein</fullName>
    </submittedName>
</protein>